<dbReference type="Pfam" id="PF18701">
    <property type="entry name" value="DUF5641"/>
    <property type="match status" value="1"/>
</dbReference>
<dbReference type="PANTHER" id="PTHR47331:SF1">
    <property type="entry name" value="GAG-LIKE PROTEIN"/>
    <property type="match status" value="1"/>
</dbReference>
<dbReference type="AlphaFoldDB" id="A0A6F9DJK2"/>
<evidence type="ECO:0000259" key="1">
    <source>
        <dbReference type="Pfam" id="PF18701"/>
    </source>
</evidence>
<accession>A0A6F9DJK2</accession>
<dbReference type="Gene3D" id="3.30.420.10">
    <property type="entry name" value="Ribonuclease H-like superfamily/Ribonuclease H"/>
    <property type="match status" value="1"/>
</dbReference>
<dbReference type="InterPro" id="IPR040676">
    <property type="entry name" value="DUF5641"/>
</dbReference>
<organism evidence="2">
    <name type="scientific">Phallusia mammillata</name>
    <dbReference type="NCBI Taxonomy" id="59560"/>
    <lineage>
        <taxon>Eukaryota</taxon>
        <taxon>Metazoa</taxon>
        <taxon>Chordata</taxon>
        <taxon>Tunicata</taxon>
        <taxon>Ascidiacea</taxon>
        <taxon>Phlebobranchia</taxon>
        <taxon>Ascidiidae</taxon>
        <taxon>Phallusia</taxon>
    </lineage>
</organism>
<dbReference type="InterPro" id="IPR036397">
    <property type="entry name" value="RNaseH_sf"/>
</dbReference>
<proteinExistence type="evidence at transcript level"/>
<evidence type="ECO:0000313" key="2">
    <source>
        <dbReference type="EMBL" id="CAB3263158.1"/>
    </source>
</evidence>
<dbReference type="PANTHER" id="PTHR47331">
    <property type="entry name" value="PHD-TYPE DOMAIN-CONTAINING PROTEIN"/>
    <property type="match status" value="1"/>
</dbReference>
<protein>
    <submittedName>
        <fullName evidence="2">Uncharacterized protein LOC104265735</fullName>
    </submittedName>
</protein>
<dbReference type="GO" id="GO:0003676">
    <property type="term" value="F:nucleic acid binding"/>
    <property type="evidence" value="ECO:0007669"/>
    <property type="project" value="InterPro"/>
</dbReference>
<gene>
    <name evidence="2" type="primary">LOC104265735-004</name>
</gene>
<feature type="domain" description="DUF5641" evidence="1">
    <location>
        <begin position="88"/>
        <end position="180"/>
    </location>
</feature>
<name>A0A6F9DJK2_9ASCI</name>
<reference evidence="2" key="1">
    <citation type="submission" date="2020-04" db="EMBL/GenBank/DDBJ databases">
        <authorList>
            <person name="Neveu A P."/>
        </authorList>
    </citation>
    <scope>NUCLEOTIDE SEQUENCE</scope>
    <source>
        <tissue evidence="2">Whole embryo</tissue>
    </source>
</reference>
<sequence length="196" mass="22812">MGGIWERLIRSIRKILNLMLHESSIVSEDTLRTLMVEVENILNSRPLTPVTFSPSNDVPLTPNHILLQKPSPVMSPGQFDEKDNYTRRRWRQVQFLADEFWRRWAKEYLPTIALRQKWPDRRKNIEVGDIVLVVNESMPRRGWDLGRVINTYPDKHGVVRQVDVKTKSSIIKRPIAKLCLVVEASGSQLHPTRLDN</sequence>
<dbReference type="EMBL" id="LR787296">
    <property type="protein sequence ID" value="CAB3263158.1"/>
    <property type="molecule type" value="mRNA"/>
</dbReference>